<sequence length="267" mass="29274">MACEAVLCVAFRHPRRTHRGREKRVHRPVADDGLAERPLHRSSQSRHIRTEIQSLGHNPRQRTQRRRRRFRRCRHGSNELDRTLNRDAGMKQEQPPGRRLSSTYAAAAVLTMLSSTFLQLDAIREWRPCGGTDVGAILGESAVAAALTLVSCFLWLWVTRRADKSYEKVRGATSVALVIAAFVVGSAFFLGVVLLSPGISGEYDTCGFDLGTAVVRAVPVLAPLIALAVAVTATPRRRRVTLRGAAWFGAIVLGAWVGFGTAVLVTV</sequence>
<comment type="caution">
    <text evidence="3">The sequence shown here is derived from an EMBL/GenBank/DDBJ whole genome shotgun (WGS) entry which is preliminary data.</text>
</comment>
<evidence type="ECO:0000256" key="1">
    <source>
        <dbReference type="SAM" id="MobiDB-lite"/>
    </source>
</evidence>
<keyword evidence="2" id="KW-1133">Transmembrane helix</keyword>
<protein>
    <submittedName>
        <fullName evidence="3">Uncharacterized protein</fullName>
    </submittedName>
</protein>
<feature type="region of interest" description="Disordered" evidence="1">
    <location>
        <begin position="16"/>
        <end position="74"/>
    </location>
</feature>
<keyword evidence="2" id="KW-0812">Transmembrane</keyword>
<evidence type="ECO:0000313" key="4">
    <source>
        <dbReference type="Proteomes" id="UP000245674"/>
    </source>
</evidence>
<accession>A0ABX5LCP3</accession>
<feature type="transmembrane region" description="Helical" evidence="2">
    <location>
        <begin position="171"/>
        <end position="193"/>
    </location>
</feature>
<name>A0ABX5LCP3_9MICO</name>
<feature type="transmembrane region" description="Helical" evidence="2">
    <location>
        <begin position="100"/>
        <end position="118"/>
    </location>
</feature>
<feature type="transmembrane region" description="Helical" evidence="2">
    <location>
        <begin position="213"/>
        <end position="233"/>
    </location>
</feature>
<dbReference type="Proteomes" id="UP000245674">
    <property type="component" value="Unassembled WGS sequence"/>
</dbReference>
<feature type="region of interest" description="Disordered" evidence="1">
    <location>
        <begin position="81"/>
        <end position="100"/>
    </location>
</feature>
<feature type="transmembrane region" description="Helical" evidence="2">
    <location>
        <begin position="245"/>
        <end position="265"/>
    </location>
</feature>
<feature type="compositionally biased region" description="Basic residues" evidence="1">
    <location>
        <begin position="16"/>
        <end position="27"/>
    </location>
</feature>
<proteinExistence type="predicted"/>
<keyword evidence="4" id="KW-1185">Reference proteome</keyword>
<evidence type="ECO:0000313" key="3">
    <source>
        <dbReference type="EMBL" id="PWJ64338.1"/>
    </source>
</evidence>
<evidence type="ECO:0000256" key="2">
    <source>
        <dbReference type="SAM" id="Phobius"/>
    </source>
</evidence>
<reference evidence="3 4" key="1">
    <citation type="submission" date="2018-03" db="EMBL/GenBank/DDBJ databases">
        <title>Genomic Encyclopedia of Type Strains, Phase III (KMG-III): the genomes of soil and plant-associated and newly described type strains.</title>
        <authorList>
            <person name="Whitman W."/>
        </authorList>
    </citation>
    <scope>NUCLEOTIDE SEQUENCE [LARGE SCALE GENOMIC DNA]</scope>
    <source>
        <strain evidence="3 4">VKM Ac-1602</strain>
    </source>
</reference>
<feature type="transmembrane region" description="Helical" evidence="2">
    <location>
        <begin position="138"/>
        <end position="159"/>
    </location>
</feature>
<organism evidence="3 4">
    <name type="scientific">Rathayibacter iranicus NCPPB 2253 = VKM Ac-1602</name>
    <dbReference type="NCBI Taxonomy" id="1328868"/>
    <lineage>
        <taxon>Bacteria</taxon>
        <taxon>Bacillati</taxon>
        <taxon>Actinomycetota</taxon>
        <taxon>Actinomycetes</taxon>
        <taxon>Micrococcales</taxon>
        <taxon>Microbacteriaceae</taxon>
        <taxon>Rathayibacter</taxon>
    </lineage>
</organism>
<feature type="compositionally biased region" description="Basic residues" evidence="1">
    <location>
        <begin position="59"/>
        <end position="74"/>
    </location>
</feature>
<keyword evidence="2" id="KW-0472">Membrane</keyword>
<feature type="compositionally biased region" description="Basic and acidic residues" evidence="1">
    <location>
        <begin position="28"/>
        <end position="39"/>
    </location>
</feature>
<feature type="compositionally biased region" description="Basic and acidic residues" evidence="1">
    <location>
        <begin position="81"/>
        <end position="90"/>
    </location>
</feature>
<dbReference type="EMBL" id="QGDV01000005">
    <property type="protein sequence ID" value="PWJ64338.1"/>
    <property type="molecule type" value="Genomic_DNA"/>
</dbReference>
<gene>
    <name evidence="3" type="ORF">B0H03_105118</name>
</gene>